<dbReference type="NCBIfam" id="NF002111">
    <property type="entry name" value="PRK00951.2-1"/>
    <property type="match status" value="1"/>
</dbReference>
<gene>
    <name evidence="6" type="primary">hisB</name>
    <name evidence="8" type="ORF">A2V47_05820</name>
</gene>
<dbReference type="EMBL" id="MEYH01000022">
    <property type="protein sequence ID" value="OGD16913.1"/>
    <property type="molecule type" value="Genomic_DNA"/>
</dbReference>
<dbReference type="Proteomes" id="UP000177701">
    <property type="component" value="Unassembled WGS sequence"/>
</dbReference>
<sequence length="197" mass="22414">MKERKGEYKRKSLETEIEVKVELDGKGINNLETEIYFLNHMLTLFSQHGFFNLEVKAQGDLKVDYHHTVEDIGICLGEALKDALQDKKGIKRYGFTILPMDESLIQVALDISGRGQLIYKVQFEQERVGSFEVSLVEEFFRALSFHAGITLHINLLYGKNSHHIIEGIFKAFGRALNEATGKNIRLKDVLSTKGIID</sequence>
<evidence type="ECO:0000256" key="5">
    <source>
        <dbReference type="ARBA" id="ARBA00023239"/>
    </source>
</evidence>
<dbReference type="FunFam" id="3.30.230.40:FF:000003">
    <property type="entry name" value="Imidazoleglycerol-phosphate dehydratase HisB"/>
    <property type="match status" value="1"/>
</dbReference>
<organism evidence="8 9">
    <name type="scientific">Candidatus Sediminicultor quintus</name>
    <dbReference type="NCBI Taxonomy" id="1797291"/>
    <lineage>
        <taxon>Bacteria</taxon>
        <taxon>Pseudomonadati</taxon>
        <taxon>Atribacterota</taxon>
        <taxon>Candidatus Phoenicimicrobiia</taxon>
        <taxon>Candidatus Pheonicimicrobiales</taxon>
        <taxon>Candidatus Phoenicimicrobiaceae</taxon>
        <taxon>Candidatus Sediminicultor</taxon>
    </lineage>
</organism>
<accession>A0A1F5AEK2</accession>
<dbReference type="PANTHER" id="PTHR23133">
    <property type="entry name" value="IMIDAZOLEGLYCEROL-PHOSPHATE DEHYDRATASE HIS7"/>
    <property type="match status" value="1"/>
</dbReference>
<dbReference type="GO" id="GO:0004424">
    <property type="term" value="F:imidazoleglycerol-phosphate dehydratase activity"/>
    <property type="evidence" value="ECO:0007669"/>
    <property type="project" value="UniProtKB-UniRule"/>
</dbReference>
<comment type="similarity">
    <text evidence="6 7">Belongs to the imidazoleglycerol-phosphate dehydratase family.</text>
</comment>
<dbReference type="AlphaFoldDB" id="A0A1F5AEK2"/>
<evidence type="ECO:0000313" key="8">
    <source>
        <dbReference type="EMBL" id="OGD16913.1"/>
    </source>
</evidence>
<dbReference type="SUPFAM" id="SSF54211">
    <property type="entry name" value="Ribosomal protein S5 domain 2-like"/>
    <property type="match status" value="2"/>
</dbReference>
<dbReference type="PROSITE" id="PS00954">
    <property type="entry name" value="IGP_DEHYDRATASE_1"/>
    <property type="match status" value="1"/>
</dbReference>
<keyword evidence="6" id="KW-0963">Cytoplasm</keyword>
<dbReference type="NCBIfam" id="NF002114">
    <property type="entry name" value="PRK00951.2-4"/>
    <property type="match status" value="1"/>
</dbReference>
<keyword evidence="4 6" id="KW-0368">Histidine biosynthesis</keyword>
<dbReference type="InterPro" id="IPR000807">
    <property type="entry name" value="ImidazoleglycerolP_deHydtase"/>
</dbReference>
<dbReference type="GO" id="GO:0005737">
    <property type="term" value="C:cytoplasm"/>
    <property type="evidence" value="ECO:0007669"/>
    <property type="project" value="UniProtKB-SubCell"/>
</dbReference>
<evidence type="ECO:0000256" key="7">
    <source>
        <dbReference type="RuleBase" id="RU000599"/>
    </source>
</evidence>
<dbReference type="InterPro" id="IPR020568">
    <property type="entry name" value="Ribosomal_Su5_D2-typ_SF"/>
</dbReference>
<dbReference type="STRING" id="1797291.A2V47_05820"/>
<dbReference type="InterPro" id="IPR038494">
    <property type="entry name" value="IGPD_sf"/>
</dbReference>
<evidence type="ECO:0000256" key="2">
    <source>
        <dbReference type="ARBA" id="ARBA00016664"/>
    </source>
</evidence>
<dbReference type="InterPro" id="IPR020565">
    <property type="entry name" value="ImidazoleglycerP_deHydtase_CS"/>
</dbReference>
<evidence type="ECO:0000256" key="4">
    <source>
        <dbReference type="ARBA" id="ARBA00023102"/>
    </source>
</evidence>
<comment type="caution">
    <text evidence="8">The sequence shown here is derived from an EMBL/GenBank/DDBJ whole genome shotgun (WGS) entry which is preliminary data.</text>
</comment>
<dbReference type="Gene3D" id="3.30.230.40">
    <property type="entry name" value="Imidazole glycerol phosphate dehydratase, domain 1"/>
    <property type="match status" value="2"/>
</dbReference>
<evidence type="ECO:0000256" key="3">
    <source>
        <dbReference type="ARBA" id="ARBA00022605"/>
    </source>
</evidence>
<comment type="pathway">
    <text evidence="1 6 7">Amino-acid biosynthesis; L-histidine biosynthesis; L-histidine from 5-phospho-alpha-D-ribose 1-diphosphate: step 6/9.</text>
</comment>
<name>A0A1F5AEK2_9BACT</name>
<reference evidence="8 9" key="1">
    <citation type="journal article" date="2016" name="Nat. Commun.">
        <title>Thousands of microbial genomes shed light on interconnected biogeochemical processes in an aquifer system.</title>
        <authorList>
            <person name="Anantharaman K."/>
            <person name="Brown C.T."/>
            <person name="Hug L.A."/>
            <person name="Sharon I."/>
            <person name="Castelle C.J."/>
            <person name="Probst A.J."/>
            <person name="Thomas B.C."/>
            <person name="Singh A."/>
            <person name="Wilkins M.J."/>
            <person name="Karaoz U."/>
            <person name="Brodie E.L."/>
            <person name="Williams K.H."/>
            <person name="Hubbard S.S."/>
            <person name="Banfield J.F."/>
        </authorList>
    </citation>
    <scope>NUCLEOTIDE SEQUENCE [LARGE SCALE GENOMIC DNA]</scope>
</reference>
<keyword evidence="3 6" id="KW-0028">Amino-acid biosynthesis</keyword>
<dbReference type="HAMAP" id="MF_00076">
    <property type="entry name" value="HisB"/>
    <property type="match status" value="1"/>
</dbReference>
<dbReference type="GO" id="GO:0000105">
    <property type="term" value="P:L-histidine biosynthetic process"/>
    <property type="evidence" value="ECO:0007669"/>
    <property type="project" value="UniProtKB-UniRule"/>
</dbReference>
<comment type="catalytic activity">
    <reaction evidence="6 7">
        <text>D-erythro-1-(imidazol-4-yl)glycerol 3-phosphate = 3-(imidazol-4-yl)-2-oxopropyl phosphate + H2O</text>
        <dbReference type="Rhea" id="RHEA:11040"/>
        <dbReference type="ChEBI" id="CHEBI:15377"/>
        <dbReference type="ChEBI" id="CHEBI:57766"/>
        <dbReference type="ChEBI" id="CHEBI:58278"/>
        <dbReference type="EC" id="4.2.1.19"/>
    </reaction>
</comment>
<dbReference type="UniPathway" id="UPA00031">
    <property type="reaction ID" value="UER00011"/>
</dbReference>
<evidence type="ECO:0000256" key="6">
    <source>
        <dbReference type="HAMAP-Rule" id="MF_00076"/>
    </source>
</evidence>
<comment type="subcellular location">
    <subcellularLocation>
        <location evidence="6 7">Cytoplasm</location>
    </subcellularLocation>
</comment>
<proteinExistence type="inferred from homology"/>
<dbReference type="CDD" id="cd07914">
    <property type="entry name" value="IGPD"/>
    <property type="match status" value="1"/>
</dbReference>
<dbReference type="PANTHER" id="PTHR23133:SF2">
    <property type="entry name" value="IMIDAZOLEGLYCEROL-PHOSPHATE DEHYDRATASE"/>
    <property type="match status" value="1"/>
</dbReference>
<dbReference type="EC" id="4.2.1.19" evidence="6 7"/>
<dbReference type="FunFam" id="3.30.230.40:FF:000001">
    <property type="entry name" value="Imidazoleglycerol-phosphate dehydratase HisB"/>
    <property type="match status" value="1"/>
</dbReference>
<keyword evidence="5 6" id="KW-0456">Lyase</keyword>
<dbReference type="PROSITE" id="PS00955">
    <property type="entry name" value="IGP_DEHYDRATASE_2"/>
    <property type="match status" value="1"/>
</dbReference>
<dbReference type="Pfam" id="PF00475">
    <property type="entry name" value="IGPD"/>
    <property type="match status" value="1"/>
</dbReference>
<protein>
    <recommendedName>
        <fullName evidence="2 6">Imidazoleglycerol-phosphate dehydratase</fullName>
        <shortName evidence="6">IGPD</shortName>
        <ecNumber evidence="6 7">4.2.1.19</ecNumber>
    </recommendedName>
</protein>
<evidence type="ECO:0000313" key="9">
    <source>
        <dbReference type="Proteomes" id="UP000177701"/>
    </source>
</evidence>
<evidence type="ECO:0000256" key="1">
    <source>
        <dbReference type="ARBA" id="ARBA00005047"/>
    </source>
</evidence>